<keyword evidence="2" id="KW-1185">Reference proteome</keyword>
<gene>
    <name evidence="1" type="ORF">ACFSFY_02095</name>
</gene>
<dbReference type="InterPro" id="IPR022258">
    <property type="entry name" value="Flagellar_operon_YvyF"/>
</dbReference>
<dbReference type="RefSeq" id="WP_381535518.1">
    <property type="nucleotide sequence ID" value="NZ_JBHUGI010000004.1"/>
</dbReference>
<keyword evidence="1" id="KW-0282">Flagellum</keyword>
<name>A0ABW4SBX9_9BACL</name>
<protein>
    <submittedName>
        <fullName evidence="1">TIGR03826 family flagellar region protein</fullName>
    </submittedName>
</protein>
<dbReference type="Proteomes" id="UP001597218">
    <property type="component" value="Unassembled WGS sequence"/>
</dbReference>
<accession>A0ABW4SBX9</accession>
<evidence type="ECO:0000313" key="2">
    <source>
        <dbReference type="Proteomes" id="UP001597218"/>
    </source>
</evidence>
<dbReference type="NCBIfam" id="TIGR03826">
    <property type="entry name" value="YvyF"/>
    <property type="match status" value="1"/>
</dbReference>
<reference evidence="2" key="1">
    <citation type="journal article" date="2019" name="Int. J. Syst. Evol. Microbiol.">
        <title>The Global Catalogue of Microorganisms (GCM) 10K type strain sequencing project: providing services to taxonomists for standard genome sequencing and annotation.</title>
        <authorList>
            <consortium name="The Broad Institute Genomics Platform"/>
            <consortium name="The Broad Institute Genome Sequencing Center for Infectious Disease"/>
            <person name="Wu L."/>
            <person name="Ma J."/>
        </authorList>
    </citation>
    <scope>NUCLEOTIDE SEQUENCE [LARGE SCALE GENOMIC DNA]</scope>
    <source>
        <strain evidence="2">CGMCC 4.7177</strain>
    </source>
</reference>
<organism evidence="1 2">
    <name type="scientific">Sporosarcina siberiensis</name>
    <dbReference type="NCBI Taxonomy" id="1365606"/>
    <lineage>
        <taxon>Bacteria</taxon>
        <taxon>Bacillati</taxon>
        <taxon>Bacillota</taxon>
        <taxon>Bacilli</taxon>
        <taxon>Bacillales</taxon>
        <taxon>Caryophanaceae</taxon>
        <taxon>Sporosarcina</taxon>
    </lineage>
</organism>
<comment type="caution">
    <text evidence="1">The sequence shown here is derived from an EMBL/GenBank/DDBJ whole genome shotgun (WGS) entry which is preliminary data.</text>
</comment>
<keyword evidence="1" id="KW-0966">Cell projection</keyword>
<dbReference type="EMBL" id="JBHUGI010000004">
    <property type="protein sequence ID" value="MFD1926866.1"/>
    <property type="molecule type" value="Genomic_DNA"/>
</dbReference>
<sequence>MGELKDCPTCGGFFNYTGIRDVCGKCATNEEKLYEDVYKFLRRRENRAATIERIVEVTGVTEDLLHKWVRKGRLQPALFPNLGYPCDKCGKLTIKGKLCESCTTELHNEIRTFDAAVEFREAVDKNEVATYHTDRKSGRS</sequence>
<evidence type="ECO:0000313" key="1">
    <source>
        <dbReference type="EMBL" id="MFD1926866.1"/>
    </source>
</evidence>
<proteinExistence type="predicted"/>
<keyword evidence="1" id="KW-0969">Cilium</keyword>